<gene>
    <name evidence="1" type="ORF">P5G46_11795</name>
</gene>
<evidence type="ECO:0000313" key="1">
    <source>
        <dbReference type="EMBL" id="MFM2721189.1"/>
    </source>
</evidence>
<proteinExistence type="predicted"/>
<organism evidence="1 2">
    <name type="scientific">Microbacterium mcarthurae</name>
    <dbReference type="NCBI Taxonomy" id="3035918"/>
    <lineage>
        <taxon>Bacteria</taxon>
        <taxon>Bacillati</taxon>
        <taxon>Actinomycetota</taxon>
        <taxon>Actinomycetes</taxon>
        <taxon>Micrococcales</taxon>
        <taxon>Microbacteriaceae</taxon>
        <taxon>Microbacterium</taxon>
    </lineage>
</organism>
<dbReference type="InterPro" id="IPR002763">
    <property type="entry name" value="DUF72"/>
</dbReference>
<dbReference type="EMBL" id="JAROCE010000003">
    <property type="protein sequence ID" value="MFM2721189.1"/>
    <property type="molecule type" value="Genomic_DNA"/>
</dbReference>
<dbReference type="Pfam" id="PF01904">
    <property type="entry name" value="DUF72"/>
    <property type="match status" value="1"/>
</dbReference>
<accession>A0ABW9GHE8</accession>
<evidence type="ECO:0000313" key="2">
    <source>
        <dbReference type="Proteomes" id="UP001630303"/>
    </source>
</evidence>
<reference evidence="1 2" key="1">
    <citation type="submission" date="2023-03" db="EMBL/GenBank/DDBJ databases">
        <title>MT1 and MT2 Draft Genomes of Novel Species.</title>
        <authorList>
            <person name="Venkateswaran K."/>
        </authorList>
    </citation>
    <scope>NUCLEOTIDE SEQUENCE [LARGE SCALE GENOMIC DNA]</scope>
    <source>
        <strain evidence="1 2">IF8SW-P5</strain>
    </source>
</reference>
<dbReference type="PANTHER" id="PTHR30348">
    <property type="entry name" value="UNCHARACTERIZED PROTEIN YECE"/>
    <property type="match status" value="1"/>
</dbReference>
<dbReference type="Proteomes" id="UP001630303">
    <property type="component" value="Unassembled WGS sequence"/>
</dbReference>
<dbReference type="InterPro" id="IPR036520">
    <property type="entry name" value="UPF0759_sf"/>
</dbReference>
<dbReference type="Gene3D" id="3.20.20.410">
    <property type="entry name" value="Protein of unknown function UPF0759"/>
    <property type="match status" value="1"/>
</dbReference>
<keyword evidence="2" id="KW-1185">Reference proteome</keyword>
<dbReference type="PANTHER" id="PTHR30348:SF4">
    <property type="entry name" value="DUF72 DOMAIN-CONTAINING PROTEIN"/>
    <property type="match status" value="1"/>
</dbReference>
<name>A0ABW9GHE8_9MICO</name>
<sequence>MTGTAFVGTSGWRYPRWRGDFYPRGLVQRRELEYIAERLPSVELNGSFYSLQRPESYQRWRAEVPEDFVFAVKGSRYVTHMLRLRNAHVGLANFFASGVLALGPTLGPLLWQLPERIEFDPGILDDFLATLPRTTGAALTLARDHDVRLDGRAWLDIEDDRPLRHALEPRSPSFADPRVADILRAHDVALVLADTAGRWPAFDAVNAHHVYVRLHGSTELYASGYTDEELDVWADRVRRWQSGAGGDGMPRDVYVYFDNDARGRAPHDAVALDARLR</sequence>
<dbReference type="SUPFAM" id="SSF117396">
    <property type="entry name" value="TM1631-like"/>
    <property type="match status" value="1"/>
</dbReference>
<protein>
    <submittedName>
        <fullName evidence="1">DUF72 domain-containing protein</fullName>
    </submittedName>
</protein>
<dbReference type="RefSeq" id="WP_408905811.1">
    <property type="nucleotide sequence ID" value="NZ_JAROCE010000003.1"/>
</dbReference>
<comment type="caution">
    <text evidence="1">The sequence shown here is derived from an EMBL/GenBank/DDBJ whole genome shotgun (WGS) entry which is preliminary data.</text>
</comment>